<organism evidence="2 3">
    <name type="scientific">Rhizobium mongolense USDA 1844</name>
    <dbReference type="NCBI Taxonomy" id="1079460"/>
    <lineage>
        <taxon>Bacteria</taxon>
        <taxon>Pseudomonadati</taxon>
        <taxon>Pseudomonadota</taxon>
        <taxon>Alphaproteobacteria</taxon>
        <taxon>Hyphomicrobiales</taxon>
        <taxon>Rhizobiaceae</taxon>
        <taxon>Rhizobium/Agrobacterium group</taxon>
        <taxon>Rhizobium</taxon>
    </lineage>
</organism>
<evidence type="ECO:0000256" key="1">
    <source>
        <dbReference type="SAM" id="SignalP"/>
    </source>
</evidence>
<comment type="caution">
    <text evidence="2">The sequence shown here is derived from an EMBL/GenBank/DDBJ whole genome shotgun (WGS) entry which is preliminary data.</text>
</comment>
<dbReference type="Proteomes" id="UP000319824">
    <property type="component" value="Unassembled WGS sequence"/>
</dbReference>
<evidence type="ECO:0000313" key="3">
    <source>
        <dbReference type="Proteomes" id="UP000319824"/>
    </source>
</evidence>
<dbReference type="RefSeq" id="WP_145611615.1">
    <property type="nucleotide sequence ID" value="NZ_ATTQ01000018.1"/>
</dbReference>
<proteinExistence type="predicted"/>
<feature type="chain" id="PRO_5021878055" evidence="1">
    <location>
        <begin position="25"/>
        <end position="86"/>
    </location>
</feature>
<accession>A0A559TEJ2</accession>
<sequence length="86" mass="9313">MKVNAILAASVATSIAMFSQATQASTQTYADQTTWSNAVTMTGGDNYNGNSWSNEYEQYFGTSGANLSGVGYRGRGIIRHRHEDEP</sequence>
<keyword evidence="1" id="KW-0732">Signal</keyword>
<protein>
    <submittedName>
        <fullName evidence="2">Uncharacterized protein</fullName>
    </submittedName>
</protein>
<dbReference type="AlphaFoldDB" id="A0A559TEJ2"/>
<reference evidence="2 3" key="1">
    <citation type="submission" date="2019-06" db="EMBL/GenBank/DDBJ databases">
        <title>Pac Bio to generate improved reference genome sequences for organisms with transposon mutant libraries (support for FEBA project).</title>
        <authorList>
            <person name="Blow M."/>
        </authorList>
    </citation>
    <scope>NUCLEOTIDE SEQUENCE [LARGE SCALE GENOMIC DNA]</scope>
    <source>
        <strain evidence="2 3">USDA 1844</strain>
    </source>
</reference>
<feature type="signal peptide" evidence="1">
    <location>
        <begin position="1"/>
        <end position="24"/>
    </location>
</feature>
<gene>
    <name evidence="2" type="ORF">BCL32_1184</name>
</gene>
<name>A0A559TEJ2_9HYPH</name>
<dbReference type="EMBL" id="VISO01000002">
    <property type="protein sequence ID" value="TVZ72989.1"/>
    <property type="molecule type" value="Genomic_DNA"/>
</dbReference>
<evidence type="ECO:0000313" key="2">
    <source>
        <dbReference type="EMBL" id="TVZ72989.1"/>
    </source>
</evidence>